<organism evidence="3 4">
    <name type="scientific">bacterium (Candidatus Ratteibacteria) CG15_BIG_FIL_POST_REV_8_21_14_020_41_12</name>
    <dbReference type="NCBI Taxonomy" id="2014291"/>
    <lineage>
        <taxon>Bacteria</taxon>
        <taxon>Candidatus Ratteibacteria</taxon>
    </lineage>
</organism>
<dbReference type="Pfam" id="PF03099">
    <property type="entry name" value="BPL_LplA_LipB"/>
    <property type="match status" value="1"/>
</dbReference>
<dbReference type="SUPFAM" id="SSF55681">
    <property type="entry name" value="Class II aaRS and biotin synthetases"/>
    <property type="match status" value="1"/>
</dbReference>
<feature type="domain" description="BPL/LPL catalytic" evidence="2">
    <location>
        <begin position="10"/>
        <end position="177"/>
    </location>
</feature>
<dbReference type="InterPro" id="IPR045864">
    <property type="entry name" value="aa-tRNA-synth_II/BPL/LPL"/>
</dbReference>
<dbReference type="InterPro" id="IPR004143">
    <property type="entry name" value="BPL_LPL_catalytic"/>
</dbReference>
<dbReference type="GO" id="GO:0005737">
    <property type="term" value="C:cytoplasm"/>
    <property type="evidence" value="ECO:0007669"/>
    <property type="project" value="TreeGrafter"/>
</dbReference>
<dbReference type="PANTHER" id="PTHR12835">
    <property type="entry name" value="BIOTIN PROTEIN LIGASE"/>
    <property type="match status" value="1"/>
</dbReference>
<reference evidence="4" key="1">
    <citation type="submission" date="2017-09" db="EMBL/GenBank/DDBJ databases">
        <title>Depth-based differentiation of microbial function through sediment-hosted aquifers and enrichment of novel symbionts in the deep terrestrial subsurface.</title>
        <authorList>
            <person name="Probst A.J."/>
            <person name="Ladd B."/>
            <person name="Jarett J.K."/>
            <person name="Geller-Mcgrath D.E."/>
            <person name="Sieber C.M.K."/>
            <person name="Emerson J.B."/>
            <person name="Anantharaman K."/>
            <person name="Thomas B.C."/>
            <person name="Malmstrom R."/>
            <person name="Stieglmeier M."/>
            <person name="Klingl A."/>
            <person name="Woyke T."/>
            <person name="Ryan C.M."/>
            <person name="Banfield J.F."/>
        </authorList>
    </citation>
    <scope>NUCLEOTIDE SEQUENCE [LARGE SCALE GENOMIC DNA]</scope>
</reference>
<protein>
    <submittedName>
        <fullName evidence="3">Biotin--[acetyl-CoA-carboxylase] ligase</fullName>
    </submittedName>
</protein>
<evidence type="ECO:0000313" key="3">
    <source>
        <dbReference type="EMBL" id="PIW32186.1"/>
    </source>
</evidence>
<gene>
    <name evidence="3" type="ORF">COW28_06465</name>
</gene>
<dbReference type="NCBIfam" id="TIGR00121">
    <property type="entry name" value="birA_ligase"/>
    <property type="match status" value="1"/>
</dbReference>
<dbReference type="Proteomes" id="UP000230025">
    <property type="component" value="Unassembled WGS sequence"/>
</dbReference>
<keyword evidence="1 3" id="KW-0436">Ligase</keyword>
<proteinExistence type="predicted"/>
<comment type="caution">
    <text evidence="3">The sequence shown here is derived from an EMBL/GenBank/DDBJ whole genome shotgun (WGS) entry which is preliminary data.</text>
</comment>
<dbReference type="InterPro" id="IPR004408">
    <property type="entry name" value="Biotin_CoA_COase_ligase"/>
</dbReference>
<evidence type="ECO:0000256" key="1">
    <source>
        <dbReference type="ARBA" id="ARBA00022598"/>
    </source>
</evidence>
<sequence length="182" mass="20554">MKVKRIFGEKVYRYASLPSTMEKAGELAERGEPEGTVVIAESQSKGRGRWGRRWFSPEGGLYFSLILRPGEKKLVKSIPILAGLSLKRAIKKVTGLASWMKLPNDILINKKKVAGILLEKKNSFLILGIGINTNIKEEELTEFSATSLSRLTGKRIDNKKLLETFLQDFEESYFVDNFRGKD</sequence>
<dbReference type="PANTHER" id="PTHR12835:SF5">
    <property type="entry name" value="BIOTIN--PROTEIN LIGASE"/>
    <property type="match status" value="1"/>
</dbReference>
<dbReference type="CDD" id="cd16442">
    <property type="entry name" value="BPL"/>
    <property type="match status" value="1"/>
</dbReference>
<dbReference type="EMBL" id="PFFY01000299">
    <property type="protein sequence ID" value="PIW32186.1"/>
    <property type="molecule type" value="Genomic_DNA"/>
</dbReference>
<accession>A0A2M7GX59</accession>
<evidence type="ECO:0000259" key="2">
    <source>
        <dbReference type="PROSITE" id="PS51733"/>
    </source>
</evidence>
<evidence type="ECO:0000313" key="4">
    <source>
        <dbReference type="Proteomes" id="UP000230025"/>
    </source>
</evidence>
<name>A0A2M7GX59_9BACT</name>
<dbReference type="PROSITE" id="PS51733">
    <property type="entry name" value="BPL_LPL_CATALYTIC"/>
    <property type="match status" value="1"/>
</dbReference>
<dbReference type="Gene3D" id="3.30.930.10">
    <property type="entry name" value="Bira Bifunctional Protein, Domain 2"/>
    <property type="match status" value="1"/>
</dbReference>
<dbReference type="GO" id="GO:0004077">
    <property type="term" value="F:biotin--[biotin carboxyl-carrier protein] ligase activity"/>
    <property type="evidence" value="ECO:0007669"/>
    <property type="project" value="InterPro"/>
</dbReference>
<dbReference type="AlphaFoldDB" id="A0A2M7GX59"/>